<proteinExistence type="predicted"/>
<dbReference type="Pfam" id="PF00180">
    <property type="entry name" value="Iso_dh"/>
    <property type="match status" value="1"/>
</dbReference>
<name>G2PH05_STRV4</name>
<evidence type="ECO:0000256" key="3">
    <source>
        <dbReference type="ARBA" id="ARBA00022723"/>
    </source>
</evidence>
<evidence type="ECO:0000256" key="4">
    <source>
        <dbReference type="ARBA" id="ARBA00023002"/>
    </source>
</evidence>
<dbReference type="PANTHER" id="PTHR43275:SF1">
    <property type="entry name" value="D-MALATE DEHYDROGENASE [DECARBOXYLATING]"/>
    <property type="match status" value="1"/>
</dbReference>
<dbReference type="AlphaFoldDB" id="G2PH05"/>
<keyword evidence="6" id="KW-0464">Manganese</keyword>
<evidence type="ECO:0000256" key="5">
    <source>
        <dbReference type="ARBA" id="ARBA00023027"/>
    </source>
</evidence>
<dbReference type="SMART" id="SM01329">
    <property type="entry name" value="Iso_dh"/>
    <property type="match status" value="1"/>
</dbReference>
<gene>
    <name evidence="8" type="ORF">Strvi_9301</name>
</gene>
<keyword evidence="4" id="KW-0560">Oxidoreductase</keyword>
<keyword evidence="9" id="KW-1185">Reference proteome</keyword>
<dbReference type="RefSeq" id="WP_014043514.1">
    <property type="nucleotide sequence ID" value="NC_015951.1"/>
</dbReference>
<dbReference type="EMBL" id="CP002995">
    <property type="protein sequence ID" value="AEM88579.1"/>
    <property type="molecule type" value="Genomic_DNA"/>
</dbReference>
<evidence type="ECO:0000313" key="9">
    <source>
        <dbReference type="Proteomes" id="UP000008703"/>
    </source>
</evidence>
<evidence type="ECO:0000256" key="2">
    <source>
        <dbReference type="ARBA" id="ARBA00001946"/>
    </source>
</evidence>
<comment type="cofactor">
    <cofactor evidence="2">
        <name>Mg(2+)</name>
        <dbReference type="ChEBI" id="CHEBI:18420"/>
    </cofactor>
</comment>
<geneLocation type="plasmid" evidence="8 9">
    <name>pSTRVI01</name>
</geneLocation>
<accession>G2PH05</accession>
<dbReference type="KEGG" id="svl:Strvi_9301"/>
<dbReference type="GO" id="GO:0016491">
    <property type="term" value="F:oxidoreductase activity"/>
    <property type="evidence" value="ECO:0007669"/>
    <property type="project" value="UniProtKB-KW"/>
</dbReference>
<dbReference type="HOGENOM" id="CLU_031953_0_1_11"/>
<dbReference type="Gene3D" id="3.40.718.10">
    <property type="entry name" value="Isopropylmalate Dehydrogenase"/>
    <property type="match status" value="1"/>
</dbReference>
<comment type="cofactor">
    <cofactor evidence="1">
        <name>Mn(2+)</name>
        <dbReference type="ChEBI" id="CHEBI:29035"/>
    </cofactor>
</comment>
<dbReference type="GO" id="GO:0046872">
    <property type="term" value="F:metal ion binding"/>
    <property type="evidence" value="ECO:0007669"/>
    <property type="project" value="UniProtKB-KW"/>
</dbReference>
<keyword evidence="8" id="KW-0614">Plasmid</keyword>
<evidence type="ECO:0000256" key="1">
    <source>
        <dbReference type="ARBA" id="ARBA00001936"/>
    </source>
</evidence>
<dbReference type="InterPro" id="IPR024084">
    <property type="entry name" value="IsoPropMal-DH-like_dom"/>
</dbReference>
<evidence type="ECO:0000313" key="8">
    <source>
        <dbReference type="EMBL" id="AEM88579.1"/>
    </source>
</evidence>
<dbReference type="InterPro" id="IPR050501">
    <property type="entry name" value="ICDH/IPMDH"/>
</dbReference>
<evidence type="ECO:0000259" key="7">
    <source>
        <dbReference type="SMART" id="SM01329"/>
    </source>
</evidence>
<feature type="domain" description="Isopropylmalate dehydrogenase-like" evidence="7">
    <location>
        <begin position="4"/>
        <end position="338"/>
    </location>
</feature>
<dbReference type="PANTHER" id="PTHR43275">
    <property type="entry name" value="D-MALATE DEHYDROGENASE [DECARBOXYLATING]"/>
    <property type="match status" value="1"/>
</dbReference>
<keyword evidence="5" id="KW-0520">NAD</keyword>
<sequence>MTKTVTVIPGDGIGPEVTREALETVDALGLDLRFDLLDHVNADTYLRTGVSLSDEDFGRVKASDAVLFGAIGDPRVKTSDYGRGVLLRLRFELDLFVNHRPATLLHEDLSPLRDARAGAIDCVIVRENTEGLYADIGGVLRENTEHETAVDADVSTYMGVSRVMEYAYSIARRGVCMVDKSNAVRHGGKIWQRVFKKAASRNPIIRSTHLYVDTAAMKLISDPSQFDVIVTNNSYGDILSDLAAVLAGGLGNAGSANINPVTGFGLYEPVHGSAPDIAGRGIGNPFGAILSYALMLENFGWTAEASALRRAVGTAISERRVTADLGGSLGTKEVGEAVRSALSAR</sequence>
<organism evidence="8 9">
    <name type="scientific">Streptomyces violaceusniger (strain Tu 4113)</name>
    <dbReference type="NCBI Taxonomy" id="653045"/>
    <lineage>
        <taxon>Bacteria</taxon>
        <taxon>Bacillati</taxon>
        <taxon>Actinomycetota</taxon>
        <taxon>Actinomycetes</taxon>
        <taxon>Kitasatosporales</taxon>
        <taxon>Streptomycetaceae</taxon>
        <taxon>Streptomyces</taxon>
        <taxon>Streptomyces violaceusniger group</taxon>
    </lineage>
</organism>
<protein>
    <submittedName>
        <fullName evidence="8">Isocitrate/isopropylmalate dehydrogenase</fullName>
    </submittedName>
</protein>
<keyword evidence="3" id="KW-0479">Metal-binding</keyword>
<dbReference type="SUPFAM" id="SSF53659">
    <property type="entry name" value="Isocitrate/Isopropylmalate dehydrogenase-like"/>
    <property type="match status" value="1"/>
</dbReference>
<evidence type="ECO:0000256" key="6">
    <source>
        <dbReference type="ARBA" id="ARBA00023211"/>
    </source>
</evidence>
<reference evidence="8" key="1">
    <citation type="submission" date="2011-08" db="EMBL/GenBank/DDBJ databases">
        <title>Complete sequence of plasmid 1 of Streptomyces violaceusniger Tu 4113.</title>
        <authorList>
            <consortium name="US DOE Joint Genome Institute"/>
            <person name="Lucas S."/>
            <person name="Han J."/>
            <person name="Lapidus A."/>
            <person name="Cheng J.-F."/>
            <person name="Goodwin L."/>
            <person name="Pitluck S."/>
            <person name="Peters L."/>
            <person name="Ivanova N."/>
            <person name="Daligault H."/>
            <person name="Detter J.C."/>
            <person name="Han C."/>
            <person name="Tapia R."/>
            <person name="Land M."/>
            <person name="Hauser L."/>
            <person name="Kyrpides N."/>
            <person name="Ivanova N."/>
            <person name="Pagani I."/>
            <person name="Hagen A."/>
            <person name="Katz L."/>
            <person name="Fiedler H.-P."/>
            <person name="Keasling J."/>
            <person name="Fortman J."/>
            <person name="Woyke T."/>
        </authorList>
    </citation>
    <scope>NUCLEOTIDE SEQUENCE [LARGE SCALE GENOMIC DNA]</scope>
    <source>
        <strain evidence="8">Tu 4113</strain>
        <plasmid evidence="8">pSTRVI01</plasmid>
    </source>
</reference>
<dbReference type="Proteomes" id="UP000008703">
    <property type="component" value="Plasmid pSTRVI01"/>
</dbReference>